<keyword evidence="14" id="KW-0408">Iron</keyword>
<keyword evidence="12 22" id="KW-0418">Kinase</keyword>
<keyword evidence="11" id="KW-0547">Nucleotide-binding</keyword>
<evidence type="ECO:0000256" key="1">
    <source>
        <dbReference type="ARBA" id="ARBA00000085"/>
    </source>
</evidence>
<evidence type="ECO:0000256" key="14">
    <source>
        <dbReference type="ARBA" id="ARBA00023004"/>
    </source>
</evidence>
<feature type="transmembrane region" description="Helical" evidence="20">
    <location>
        <begin position="110"/>
        <end position="127"/>
    </location>
</feature>
<dbReference type="InterPro" id="IPR011712">
    <property type="entry name" value="Sig_transdc_His_kin_sub3_dim/P"/>
</dbReference>
<sequence length="404" mass="42639">MLRNRIGWRGYSFDVALATALVALGLMGTAPAGANQGVPVGPAAYPLVVVAALALALRRRWPSVTLAVVTGAVLSYLLLGNPYGPILVSLLAAVYTVAAYLPARDGVVDCVVALAALLIGVFMGLRAPGWSGLMPVAAWVVVPFAVGTVVRVGRENAARARRDEARRLADAERLRIAREVHDVVGHGLAAINMQAQIALHLLDRKPEQAAVALTAISRTSKEALDELRVTLTVVRGDDRHDREARHDRDTRDGRDRDGRDERDEPGEAGVERFPVPGLAQLPQLRDRLAGAGLPVTVETTGEPSTLPVAVDLAAYRVVQEALTNVLRHAGPATATVRIDHRPEGIVVEVTDTGRGPVPEGAGGHGYGLAGMRERVVALGGTFRTGAASGGGFQVYATLPVEESE</sequence>
<evidence type="ECO:0000256" key="16">
    <source>
        <dbReference type="ARBA" id="ARBA00023014"/>
    </source>
</evidence>
<keyword evidence="20" id="KW-1133">Transmembrane helix</keyword>
<feature type="domain" description="Histidine kinase" evidence="21">
    <location>
        <begin position="316"/>
        <end position="402"/>
    </location>
</feature>
<evidence type="ECO:0000256" key="8">
    <source>
        <dbReference type="ARBA" id="ARBA00022553"/>
    </source>
</evidence>
<dbReference type="Pfam" id="PF23539">
    <property type="entry name" value="DUF7134"/>
    <property type="match status" value="1"/>
</dbReference>
<keyword evidence="7" id="KW-0963">Cytoplasm</keyword>
<dbReference type="Gene3D" id="3.30.565.10">
    <property type="entry name" value="Histidine kinase-like ATPase, C-terminal domain"/>
    <property type="match status" value="1"/>
</dbReference>
<evidence type="ECO:0000256" key="19">
    <source>
        <dbReference type="SAM" id="MobiDB-lite"/>
    </source>
</evidence>
<dbReference type="SUPFAM" id="SSF55874">
    <property type="entry name" value="ATPase domain of HSP90 chaperone/DNA topoisomerase II/histidine kinase"/>
    <property type="match status" value="1"/>
</dbReference>
<dbReference type="EC" id="2.7.13.3" evidence="4"/>
<keyword evidence="9" id="KW-0808">Transferase</keyword>
<comment type="catalytic activity">
    <reaction evidence="1">
        <text>ATP + protein L-histidine = ADP + protein N-phospho-L-histidine.</text>
        <dbReference type="EC" id="2.7.13.3"/>
    </reaction>
</comment>
<dbReference type="InterPro" id="IPR050482">
    <property type="entry name" value="Sensor_HK_TwoCompSys"/>
</dbReference>
<keyword evidence="20" id="KW-0812">Transmembrane</keyword>
<evidence type="ECO:0000256" key="18">
    <source>
        <dbReference type="ARBA" id="ARBA00030800"/>
    </source>
</evidence>
<feature type="transmembrane region" description="Helical" evidence="20">
    <location>
        <begin position="64"/>
        <end position="80"/>
    </location>
</feature>
<feature type="region of interest" description="Disordered" evidence="19">
    <location>
        <begin position="240"/>
        <end position="276"/>
    </location>
</feature>
<dbReference type="EMBL" id="BOPA01000017">
    <property type="protein sequence ID" value="GIJ15755.1"/>
    <property type="molecule type" value="Genomic_DNA"/>
</dbReference>
<feature type="transmembrane region" description="Helical" evidence="20">
    <location>
        <begin position="40"/>
        <end position="57"/>
    </location>
</feature>
<keyword evidence="10" id="KW-0479">Metal-binding</keyword>
<dbReference type="Proteomes" id="UP000647860">
    <property type="component" value="Unassembled WGS sequence"/>
</dbReference>
<feature type="transmembrane region" description="Helical" evidence="20">
    <location>
        <begin position="12"/>
        <end position="34"/>
    </location>
</feature>
<protein>
    <recommendedName>
        <fullName evidence="5">Oxygen sensor histidine kinase NreB</fullName>
        <ecNumber evidence="4">2.7.13.3</ecNumber>
    </recommendedName>
    <alternativeName>
        <fullName evidence="18">Nitrogen regulation protein B</fullName>
    </alternativeName>
</protein>
<dbReference type="PRINTS" id="PR00344">
    <property type="entry name" value="BCTRLSENSOR"/>
</dbReference>
<evidence type="ECO:0000256" key="6">
    <source>
        <dbReference type="ARBA" id="ARBA00022485"/>
    </source>
</evidence>
<evidence type="ECO:0000259" key="21">
    <source>
        <dbReference type="PROSITE" id="PS50109"/>
    </source>
</evidence>
<organism evidence="22 23">
    <name type="scientific">Micromonospora gifhornensis</name>
    <dbReference type="NCBI Taxonomy" id="84594"/>
    <lineage>
        <taxon>Bacteria</taxon>
        <taxon>Bacillati</taxon>
        <taxon>Actinomycetota</taxon>
        <taxon>Actinomycetes</taxon>
        <taxon>Micromonosporales</taxon>
        <taxon>Micromonosporaceae</taxon>
        <taxon>Micromonospora</taxon>
    </lineage>
</organism>
<comment type="caution">
    <text evidence="22">The sequence shown here is derived from an EMBL/GenBank/DDBJ whole genome shotgun (WGS) entry which is preliminary data.</text>
</comment>
<keyword evidence="8" id="KW-0597">Phosphoprotein</keyword>
<dbReference type="Pfam" id="PF07730">
    <property type="entry name" value="HisKA_3"/>
    <property type="match status" value="1"/>
</dbReference>
<dbReference type="PANTHER" id="PTHR24421:SF10">
    <property type="entry name" value="NITRATE_NITRITE SENSOR PROTEIN NARQ"/>
    <property type="match status" value="1"/>
</dbReference>
<feature type="transmembrane region" description="Helical" evidence="20">
    <location>
        <begin position="86"/>
        <end position="103"/>
    </location>
</feature>
<dbReference type="InterPro" id="IPR004358">
    <property type="entry name" value="Sig_transdc_His_kin-like_C"/>
</dbReference>
<evidence type="ECO:0000256" key="7">
    <source>
        <dbReference type="ARBA" id="ARBA00022490"/>
    </source>
</evidence>
<keyword evidence="23" id="KW-1185">Reference proteome</keyword>
<comment type="cofactor">
    <cofactor evidence="2">
        <name>[4Fe-4S] cluster</name>
        <dbReference type="ChEBI" id="CHEBI:49883"/>
    </cofactor>
</comment>
<name>A0ABQ4ID49_9ACTN</name>
<dbReference type="CDD" id="cd16917">
    <property type="entry name" value="HATPase_UhpB-NarQ-NarX-like"/>
    <property type="match status" value="1"/>
</dbReference>
<dbReference type="InterPro" id="IPR005467">
    <property type="entry name" value="His_kinase_dom"/>
</dbReference>
<comment type="subcellular location">
    <subcellularLocation>
        <location evidence="3">Cytoplasm</location>
    </subcellularLocation>
</comment>
<evidence type="ECO:0000256" key="20">
    <source>
        <dbReference type="SAM" id="Phobius"/>
    </source>
</evidence>
<evidence type="ECO:0000256" key="5">
    <source>
        <dbReference type="ARBA" id="ARBA00017322"/>
    </source>
</evidence>
<keyword evidence="6" id="KW-0004">4Fe-4S</keyword>
<reference evidence="22 23" key="1">
    <citation type="submission" date="2021-01" db="EMBL/GenBank/DDBJ databases">
        <title>Whole genome shotgun sequence of Verrucosispora gifhornensis NBRC 16317.</title>
        <authorList>
            <person name="Komaki H."/>
            <person name="Tamura T."/>
        </authorList>
    </citation>
    <scope>NUCLEOTIDE SEQUENCE [LARGE SCALE GENOMIC DNA]</scope>
    <source>
        <strain evidence="22 23">NBRC 16317</strain>
    </source>
</reference>
<accession>A0ABQ4ID49</accession>
<evidence type="ECO:0000256" key="12">
    <source>
        <dbReference type="ARBA" id="ARBA00022777"/>
    </source>
</evidence>
<dbReference type="PROSITE" id="PS50109">
    <property type="entry name" value="HIS_KIN"/>
    <property type="match status" value="1"/>
</dbReference>
<evidence type="ECO:0000256" key="2">
    <source>
        <dbReference type="ARBA" id="ARBA00001966"/>
    </source>
</evidence>
<keyword evidence="16" id="KW-0411">Iron-sulfur</keyword>
<evidence type="ECO:0000256" key="4">
    <source>
        <dbReference type="ARBA" id="ARBA00012438"/>
    </source>
</evidence>
<evidence type="ECO:0000256" key="3">
    <source>
        <dbReference type="ARBA" id="ARBA00004496"/>
    </source>
</evidence>
<feature type="transmembrane region" description="Helical" evidence="20">
    <location>
        <begin position="133"/>
        <end position="152"/>
    </location>
</feature>
<dbReference type="InterPro" id="IPR003594">
    <property type="entry name" value="HATPase_dom"/>
</dbReference>
<keyword evidence="20" id="KW-0472">Membrane</keyword>
<evidence type="ECO:0000256" key="17">
    <source>
        <dbReference type="ARBA" id="ARBA00024827"/>
    </source>
</evidence>
<keyword evidence="13" id="KW-0067">ATP-binding</keyword>
<dbReference type="Gene3D" id="1.20.5.1930">
    <property type="match status" value="1"/>
</dbReference>
<evidence type="ECO:0000313" key="22">
    <source>
        <dbReference type="EMBL" id="GIJ15755.1"/>
    </source>
</evidence>
<gene>
    <name evidence="22" type="ORF">Vgi01_24390</name>
</gene>
<comment type="function">
    <text evidence="17">Member of the two-component regulatory system NreB/NreC involved in the control of dissimilatory nitrate/nitrite reduction in response to oxygen. NreB functions as a direct oxygen sensor histidine kinase which is autophosphorylated, in the absence of oxygen, probably at the conserved histidine residue, and transfers its phosphate group probably to a conserved aspartate residue of NreC. NreB/NreC activates the expression of the nitrate (narGHJI) and nitrite (nir) reductase operons, as well as the putative nitrate transporter gene narT.</text>
</comment>
<dbReference type="GO" id="GO:0016301">
    <property type="term" value="F:kinase activity"/>
    <property type="evidence" value="ECO:0007669"/>
    <property type="project" value="UniProtKB-KW"/>
</dbReference>
<dbReference type="SMART" id="SM00387">
    <property type="entry name" value="HATPase_c"/>
    <property type="match status" value="1"/>
</dbReference>
<evidence type="ECO:0000313" key="23">
    <source>
        <dbReference type="Proteomes" id="UP000647860"/>
    </source>
</evidence>
<evidence type="ECO:0000256" key="15">
    <source>
        <dbReference type="ARBA" id="ARBA00023012"/>
    </source>
</evidence>
<dbReference type="InterPro" id="IPR036890">
    <property type="entry name" value="HATPase_C_sf"/>
</dbReference>
<evidence type="ECO:0000256" key="11">
    <source>
        <dbReference type="ARBA" id="ARBA00022741"/>
    </source>
</evidence>
<evidence type="ECO:0000256" key="9">
    <source>
        <dbReference type="ARBA" id="ARBA00022679"/>
    </source>
</evidence>
<evidence type="ECO:0000256" key="13">
    <source>
        <dbReference type="ARBA" id="ARBA00022840"/>
    </source>
</evidence>
<feature type="compositionally biased region" description="Basic and acidic residues" evidence="19">
    <location>
        <begin position="240"/>
        <end position="262"/>
    </location>
</feature>
<proteinExistence type="predicted"/>
<dbReference type="Pfam" id="PF02518">
    <property type="entry name" value="HATPase_c"/>
    <property type="match status" value="1"/>
</dbReference>
<dbReference type="InterPro" id="IPR055558">
    <property type="entry name" value="DUF7134"/>
</dbReference>
<evidence type="ECO:0000256" key="10">
    <source>
        <dbReference type="ARBA" id="ARBA00022723"/>
    </source>
</evidence>
<dbReference type="RefSeq" id="WP_204291068.1">
    <property type="nucleotide sequence ID" value="NZ_BAAAGZ010000006.1"/>
</dbReference>
<dbReference type="PANTHER" id="PTHR24421">
    <property type="entry name" value="NITRATE/NITRITE SENSOR PROTEIN NARX-RELATED"/>
    <property type="match status" value="1"/>
</dbReference>
<keyword evidence="15" id="KW-0902">Two-component regulatory system</keyword>